<dbReference type="InterPro" id="IPR052741">
    <property type="entry name" value="Mitochondrial_HTD2"/>
</dbReference>
<reference evidence="2 3" key="1">
    <citation type="submission" date="2023-09" db="EMBL/GenBank/DDBJ databases">
        <title>Whole genome shotgun sequencing (WGS) of Bosea sp. ZW T0_25, isolated from stored onions (Allium cepa).</title>
        <authorList>
            <person name="Stoll D.A."/>
            <person name="Huch M."/>
        </authorList>
    </citation>
    <scope>NUCLEOTIDE SEQUENCE [LARGE SCALE GENOMIC DNA]</scope>
    <source>
        <strain evidence="2 3">ZW T0_25</strain>
    </source>
</reference>
<comment type="caution">
    <text evidence="2">The sequence shown here is derived from an EMBL/GenBank/DDBJ whole genome shotgun (WGS) entry which is preliminary data.</text>
</comment>
<dbReference type="PANTHER" id="PTHR28152:SF1">
    <property type="entry name" value="HYDROXYACYL-THIOESTER DEHYDRATASE TYPE 2, MITOCHONDRIAL"/>
    <property type="match status" value="1"/>
</dbReference>
<dbReference type="Proteomes" id="UP001254257">
    <property type="component" value="Unassembled WGS sequence"/>
</dbReference>
<keyword evidence="3" id="KW-1185">Reference proteome</keyword>
<evidence type="ECO:0000313" key="3">
    <source>
        <dbReference type="Proteomes" id="UP001254257"/>
    </source>
</evidence>
<gene>
    <name evidence="2" type="ORF">RKE40_26650</name>
</gene>
<accession>A0ABU3SFB0</accession>
<name>A0ABU3SFB0_9HYPH</name>
<proteinExistence type="predicted"/>
<dbReference type="Pfam" id="PF13452">
    <property type="entry name" value="FAS1_DH_region"/>
    <property type="match status" value="1"/>
</dbReference>
<protein>
    <submittedName>
        <fullName evidence="2">MaoC family dehydratase N-terminal domain-containing protein</fullName>
    </submittedName>
</protein>
<dbReference type="Gene3D" id="3.10.129.10">
    <property type="entry name" value="Hotdog Thioesterase"/>
    <property type="match status" value="2"/>
</dbReference>
<dbReference type="SUPFAM" id="SSF54637">
    <property type="entry name" value="Thioesterase/thiol ester dehydrase-isomerase"/>
    <property type="match status" value="2"/>
</dbReference>
<evidence type="ECO:0000313" key="2">
    <source>
        <dbReference type="EMBL" id="MDU0343483.1"/>
    </source>
</evidence>
<feature type="domain" description="FAS1-like dehydratase" evidence="1">
    <location>
        <begin position="64"/>
        <end position="146"/>
    </location>
</feature>
<organism evidence="2 3">
    <name type="scientific">Bosea rubneri</name>
    <dbReference type="NCBI Taxonomy" id="3075434"/>
    <lineage>
        <taxon>Bacteria</taxon>
        <taxon>Pseudomonadati</taxon>
        <taxon>Pseudomonadota</taxon>
        <taxon>Alphaproteobacteria</taxon>
        <taxon>Hyphomicrobiales</taxon>
        <taxon>Boseaceae</taxon>
        <taxon>Bosea</taxon>
    </lineage>
</organism>
<dbReference type="RefSeq" id="WP_316021195.1">
    <property type="nucleotide sequence ID" value="NZ_JAWDID010000071.1"/>
</dbReference>
<dbReference type="PANTHER" id="PTHR28152">
    <property type="entry name" value="HYDROXYACYL-THIOESTER DEHYDRATASE TYPE 2, MITOCHONDRIAL"/>
    <property type="match status" value="1"/>
</dbReference>
<sequence length="285" mass="31351">MSDEIPALDIDHLRGWIGREDVAVDLVGEDLARKYHATMDFPGEPARQGEILPQLIHFCLAQPAAPMAMLGADGHPSRGGFLPPVPLPRRMWAGGAVTFHGDLRVGDRVRRVSRIADVTLKHGRSGPLCFVTVEHRLEANGSLVLEERQEIVYREAAVPGAQAEAPTPRDPGTHRRSRQCGAALLFRYSALTFNAHRIHYDRSYAQQVEAYPGLVVHGPLQAAWLCNYAAELLGAPPKRFSFRGLSPLFEHDDFALHAREAEGGLELWTAREGGPACMSAKAYRA</sequence>
<dbReference type="InterPro" id="IPR029069">
    <property type="entry name" value="HotDog_dom_sf"/>
</dbReference>
<evidence type="ECO:0000259" key="1">
    <source>
        <dbReference type="Pfam" id="PF13452"/>
    </source>
</evidence>
<dbReference type="EMBL" id="JAWDID010000071">
    <property type="protein sequence ID" value="MDU0343483.1"/>
    <property type="molecule type" value="Genomic_DNA"/>
</dbReference>
<dbReference type="InterPro" id="IPR039569">
    <property type="entry name" value="FAS1-like_DH_region"/>
</dbReference>